<dbReference type="Proteomes" id="UP001159363">
    <property type="component" value="Chromosome 11"/>
</dbReference>
<evidence type="ECO:0000313" key="2">
    <source>
        <dbReference type="Proteomes" id="UP001159363"/>
    </source>
</evidence>
<gene>
    <name evidence="1" type="ORF">PR048_027351</name>
</gene>
<comment type="caution">
    <text evidence="1">The sequence shown here is derived from an EMBL/GenBank/DDBJ whole genome shotgun (WGS) entry which is preliminary data.</text>
</comment>
<dbReference type="EMBL" id="JARBHB010000012">
    <property type="protein sequence ID" value="KAJ8871047.1"/>
    <property type="molecule type" value="Genomic_DNA"/>
</dbReference>
<evidence type="ECO:0000313" key="1">
    <source>
        <dbReference type="EMBL" id="KAJ8871047.1"/>
    </source>
</evidence>
<name>A0ABQ9GGD7_9NEOP</name>
<sequence length="91" mass="9703">MLTDLCSLLTADTKIVVKGSGKEQVIGGQKYVQVDKLKTKINVGGVNFKFINKNPADAVIGELPPPYCTLPFVSCNPGHSISCSLTGHQQT</sequence>
<accession>A0ABQ9GGD7</accession>
<proteinExistence type="predicted"/>
<keyword evidence="2" id="KW-1185">Reference proteome</keyword>
<reference evidence="1 2" key="1">
    <citation type="submission" date="2023-02" db="EMBL/GenBank/DDBJ databases">
        <title>LHISI_Scaffold_Assembly.</title>
        <authorList>
            <person name="Stuart O.P."/>
            <person name="Cleave R."/>
            <person name="Magrath M.J.L."/>
            <person name="Mikheyev A.S."/>
        </authorList>
    </citation>
    <scope>NUCLEOTIDE SEQUENCE [LARGE SCALE GENOMIC DNA]</scope>
    <source>
        <strain evidence="1">Daus_M_001</strain>
        <tissue evidence="1">Leg muscle</tissue>
    </source>
</reference>
<protein>
    <submittedName>
        <fullName evidence="1">Uncharacterized protein</fullName>
    </submittedName>
</protein>
<organism evidence="1 2">
    <name type="scientific">Dryococelus australis</name>
    <dbReference type="NCBI Taxonomy" id="614101"/>
    <lineage>
        <taxon>Eukaryota</taxon>
        <taxon>Metazoa</taxon>
        <taxon>Ecdysozoa</taxon>
        <taxon>Arthropoda</taxon>
        <taxon>Hexapoda</taxon>
        <taxon>Insecta</taxon>
        <taxon>Pterygota</taxon>
        <taxon>Neoptera</taxon>
        <taxon>Polyneoptera</taxon>
        <taxon>Phasmatodea</taxon>
        <taxon>Verophasmatodea</taxon>
        <taxon>Anareolatae</taxon>
        <taxon>Phasmatidae</taxon>
        <taxon>Eurycanthinae</taxon>
        <taxon>Dryococelus</taxon>
    </lineage>
</organism>